<dbReference type="PANTHER" id="PTHR46268">
    <property type="entry name" value="STRESS RESPONSE PROTEIN NHAX"/>
    <property type="match status" value="1"/>
</dbReference>
<dbReference type="InterPro" id="IPR014729">
    <property type="entry name" value="Rossmann-like_a/b/a_fold"/>
</dbReference>
<dbReference type="Proteomes" id="UP000741013">
    <property type="component" value="Unassembled WGS sequence"/>
</dbReference>
<evidence type="ECO:0000313" key="5">
    <source>
        <dbReference type="EMBL" id="MBP2183669.1"/>
    </source>
</evidence>
<comment type="caution">
    <text evidence="5">The sequence shown here is derived from an EMBL/GenBank/DDBJ whole genome shotgun (WGS) entry which is preliminary data.</text>
</comment>
<evidence type="ECO:0000256" key="2">
    <source>
        <dbReference type="ARBA" id="ARBA00022741"/>
    </source>
</evidence>
<sequence length="295" mass="31097">MNRIVVGVDGSDGAREAVLWAARTAADRGLELHIVHGQRVVEFAYGGGLAGAAGVFEAIRAEAVQIIADAVEQAKSVSDALVVTTEMPVDHPVVLLNELSRTADMVVVGGTGHSGFAGVLAGSTAVRVASHAHCPVAVIRKAPDADTVPVSGPVVVGVDGSPNSEKAIAVAFAEASARGAALVAMHAWTDTTYDYYYGSARLMVAWESFAEEEERLLAQRLAGWREKYPDVEVRKELLKDRPRHALLAAAEDARLVVVGSHGRGGFRGMLLGSTSLALVQHANCPVLVVRPEKNR</sequence>
<dbReference type="PANTHER" id="PTHR46268:SF27">
    <property type="entry name" value="UNIVERSAL STRESS PROTEIN RV2623"/>
    <property type="match status" value="1"/>
</dbReference>
<name>A0ABS4PXW2_9PSEU</name>
<feature type="domain" description="UspA" evidence="4">
    <location>
        <begin position="2"/>
        <end position="140"/>
    </location>
</feature>
<dbReference type="SUPFAM" id="SSF52402">
    <property type="entry name" value="Adenine nucleotide alpha hydrolases-like"/>
    <property type="match status" value="2"/>
</dbReference>
<keyword evidence="6" id="KW-1185">Reference proteome</keyword>
<keyword evidence="3" id="KW-0067">ATP-binding</keyword>
<dbReference type="InterPro" id="IPR006015">
    <property type="entry name" value="Universal_stress_UspA"/>
</dbReference>
<evidence type="ECO:0000313" key="6">
    <source>
        <dbReference type="Proteomes" id="UP000741013"/>
    </source>
</evidence>
<proteinExistence type="inferred from homology"/>
<gene>
    <name evidence="5" type="ORF">JOM49_005195</name>
</gene>
<dbReference type="Gene3D" id="3.40.50.620">
    <property type="entry name" value="HUPs"/>
    <property type="match status" value="2"/>
</dbReference>
<accession>A0ABS4PXW2</accession>
<comment type="similarity">
    <text evidence="1">Belongs to the universal stress protein A family.</text>
</comment>
<dbReference type="RefSeq" id="WP_209666815.1">
    <property type="nucleotide sequence ID" value="NZ_JAGGMS010000001.1"/>
</dbReference>
<dbReference type="PRINTS" id="PR01438">
    <property type="entry name" value="UNVRSLSTRESS"/>
</dbReference>
<dbReference type="EMBL" id="JAGGMS010000001">
    <property type="protein sequence ID" value="MBP2183669.1"/>
    <property type="molecule type" value="Genomic_DNA"/>
</dbReference>
<evidence type="ECO:0000256" key="3">
    <source>
        <dbReference type="ARBA" id="ARBA00022840"/>
    </source>
</evidence>
<dbReference type="InterPro" id="IPR006016">
    <property type="entry name" value="UspA"/>
</dbReference>
<organism evidence="5 6">
    <name type="scientific">Amycolatopsis magusensis</name>
    <dbReference type="NCBI Taxonomy" id="882444"/>
    <lineage>
        <taxon>Bacteria</taxon>
        <taxon>Bacillati</taxon>
        <taxon>Actinomycetota</taxon>
        <taxon>Actinomycetes</taxon>
        <taxon>Pseudonocardiales</taxon>
        <taxon>Pseudonocardiaceae</taxon>
        <taxon>Amycolatopsis</taxon>
    </lineage>
</organism>
<protein>
    <submittedName>
        <fullName evidence="5">Nucleotide-binding universal stress UspA family protein</fullName>
    </submittedName>
</protein>
<evidence type="ECO:0000259" key="4">
    <source>
        <dbReference type="Pfam" id="PF00582"/>
    </source>
</evidence>
<keyword evidence="2" id="KW-0547">Nucleotide-binding</keyword>
<evidence type="ECO:0000256" key="1">
    <source>
        <dbReference type="ARBA" id="ARBA00008791"/>
    </source>
</evidence>
<dbReference type="Pfam" id="PF00582">
    <property type="entry name" value="Usp"/>
    <property type="match status" value="2"/>
</dbReference>
<reference evidence="5 6" key="1">
    <citation type="submission" date="2021-03" db="EMBL/GenBank/DDBJ databases">
        <title>Sequencing the genomes of 1000 actinobacteria strains.</title>
        <authorList>
            <person name="Klenk H.-P."/>
        </authorList>
    </citation>
    <scope>NUCLEOTIDE SEQUENCE [LARGE SCALE GENOMIC DNA]</scope>
    <source>
        <strain evidence="5 6">DSM 45510</strain>
    </source>
</reference>
<feature type="domain" description="UspA" evidence="4">
    <location>
        <begin position="153"/>
        <end position="290"/>
    </location>
</feature>